<dbReference type="OrthoDB" id="663995at2759"/>
<dbReference type="SMR" id="A0A3B6TIK4"/>
<feature type="compositionally biased region" description="Polar residues" evidence="1">
    <location>
        <begin position="246"/>
        <end position="256"/>
    </location>
</feature>
<dbReference type="InterPro" id="IPR006867">
    <property type="entry name" value="DUF632"/>
</dbReference>
<dbReference type="PANTHER" id="PTHR21450">
    <property type="entry name" value="PROTEIN ALTERED PHOSPHATE STARVATION RESPONSE 1"/>
    <property type="match status" value="1"/>
</dbReference>
<dbReference type="AlphaFoldDB" id="A0A3B6TIK4"/>
<dbReference type="OMA" id="IYEVCIQ"/>
<dbReference type="InterPro" id="IPR006868">
    <property type="entry name" value="DUF630"/>
</dbReference>
<feature type="compositionally biased region" description="Acidic residues" evidence="1">
    <location>
        <begin position="387"/>
        <end position="397"/>
    </location>
</feature>
<feature type="compositionally biased region" description="Basic and acidic residues" evidence="1">
    <location>
        <begin position="398"/>
        <end position="410"/>
    </location>
</feature>
<dbReference type="PaxDb" id="4565-Traes_7AS_631C3D862.2"/>
<feature type="compositionally biased region" description="Basic and acidic residues" evidence="1">
    <location>
        <begin position="375"/>
        <end position="386"/>
    </location>
</feature>
<evidence type="ECO:0000259" key="3">
    <source>
        <dbReference type="Pfam" id="PF04783"/>
    </source>
</evidence>
<dbReference type="Proteomes" id="UP000019116">
    <property type="component" value="Chromosome 7D"/>
</dbReference>
<evidence type="ECO:0008006" key="6">
    <source>
        <dbReference type="Google" id="ProtNLM"/>
    </source>
</evidence>
<organism evidence="4">
    <name type="scientific">Triticum aestivum</name>
    <name type="common">Wheat</name>
    <dbReference type="NCBI Taxonomy" id="4565"/>
    <lineage>
        <taxon>Eukaryota</taxon>
        <taxon>Viridiplantae</taxon>
        <taxon>Streptophyta</taxon>
        <taxon>Embryophyta</taxon>
        <taxon>Tracheophyta</taxon>
        <taxon>Spermatophyta</taxon>
        <taxon>Magnoliopsida</taxon>
        <taxon>Liliopsida</taxon>
        <taxon>Poales</taxon>
        <taxon>Poaceae</taxon>
        <taxon>BOP clade</taxon>
        <taxon>Pooideae</taxon>
        <taxon>Triticodae</taxon>
        <taxon>Triticeae</taxon>
        <taxon>Triticinae</taxon>
        <taxon>Triticum</taxon>
    </lineage>
</organism>
<feature type="compositionally biased region" description="Acidic residues" evidence="1">
    <location>
        <begin position="411"/>
        <end position="437"/>
    </location>
</feature>
<feature type="region of interest" description="Disordered" evidence="1">
    <location>
        <begin position="177"/>
        <end position="480"/>
    </location>
</feature>
<dbReference type="Pfam" id="PF04782">
    <property type="entry name" value="DUF632"/>
    <property type="match status" value="1"/>
</dbReference>
<dbReference type="Pfam" id="PF04783">
    <property type="entry name" value="DUF630"/>
    <property type="match status" value="1"/>
</dbReference>
<evidence type="ECO:0000256" key="1">
    <source>
        <dbReference type="SAM" id="MobiDB-lite"/>
    </source>
</evidence>
<proteinExistence type="predicted"/>
<dbReference type="PANTHER" id="PTHR21450:SF3">
    <property type="entry name" value="DUF630 FAMILY PROTEIN (DUF630 AND DUF632)"/>
    <property type="match status" value="1"/>
</dbReference>
<protein>
    <recommendedName>
        <fullName evidence="6">DUF632 domain-containing protein</fullName>
    </recommendedName>
</protein>
<dbReference type="Gramene" id="TraesCS7D03G0564000.1">
    <property type="protein sequence ID" value="TraesCS7D03G0564000.1.CDS"/>
    <property type="gene ID" value="TraesCS7D03G0564000"/>
</dbReference>
<evidence type="ECO:0000259" key="2">
    <source>
        <dbReference type="Pfam" id="PF04782"/>
    </source>
</evidence>
<gene>
    <name evidence="4" type="primary">LOC123168084</name>
</gene>
<evidence type="ECO:0000313" key="5">
    <source>
        <dbReference type="Proteomes" id="UP000019116"/>
    </source>
</evidence>
<accession>A0A3B6TIK4</accession>
<feature type="domain" description="DUF632" evidence="2">
    <location>
        <begin position="518"/>
        <end position="837"/>
    </location>
</feature>
<evidence type="ECO:0000313" key="4">
    <source>
        <dbReference type="EnsemblPlants" id="TraesCS7D02G251500.1"/>
    </source>
</evidence>
<feature type="compositionally biased region" description="Basic and acidic residues" evidence="1">
    <location>
        <begin position="450"/>
        <end position="464"/>
    </location>
</feature>
<sequence>MSIHWLQLQCTGCQQLTTVQYQTPKFWPGHDIFLTTQGSGDMGCAASRLEDEEAVKMCRDRRDFIKQALDQHNRFASSHIAYIESMKCVSMALQRFVAGDDRHELIFDPFISPVKQQKPEMLGLPYGSYEKRTVHVAKYLMSGPNPSVSVEEAPRPVETIRVESHYPVDGYAGTDRFFPANSSPMRPSSHYTPYDRPSYVAPSPQEPVRNAYYMPPYDRPSYVAPSPQEPVRNAHYMPPYDRPNYVPSSPQDPVKNSSYYMPPYAPSPQEPVRNSYYMPPYERPNYVPPSPQEPVRNSSYYTPPYDRQSYPPAPPQDPRRTSYYASHDRPNYPPSSPQEPESSPWDSFWNPFSSLDSYPYPRPRSSYDNVVTDDELARLQRVREEEGIPELEEEDDECQKHEQMHNKEGEGEGEDDDDEEESDEDDDEEEESDECEHSDDQRCMASNEARPGKSEVNVKQEQKGHQSKGVQCAGSSEPRNAVDHEIKAHKKELMRNKVANAEETPGFTVYLNRKPTSLVEAMKDIDSQFLGICSAAQEVSRMLEASRAQYSTSNDLSVKMLNPVALLRSASIRSSSSRFLLASSGSIDDLFDNDTSSCYSEESCSTMSGSHHSTLDRLYTWEKKLYKEVKVGERLRLEYEKRMAHLRSQDVKGEEPSSVDKTRSALRSLQTRMKVSIQTVQSISRRIEVLRDEELHPQLMELIQGLSRMWRAMAERHEAQKRTIDDAKLLFLQHRASAATTVALGPPEATTPPPAAVALECEVRAWRGALDAWLSAQRAYARALAAWARRCLGIGAGAAAPRTVPPAFLVCMEWGLVVEAASEARVMDGLDFFVAGVGSVCSGAAAGMEGMAGRVLCAGLGAVTGAMAEFAAASADGYDAAVSAALAARAPEGGEEENAGGPPQQ</sequence>
<reference evidence="4" key="1">
    <citation type="submission" date="2018-08" db="EMBL/GenBank/DDBJ databases">
        <authorList>
            <person name="Rossello M."/>
        </authorList>
    </citation>
    <scope>NUCLEOTIDE SEQUENCE [LARGE SCALE GENOMIC DNA]</scope>
    <source>
        <strain evidence="4">cv. Chinese Spring</strain>
    </source>
</reference>
<reference evidence="4" key="2">
    <citation type="submission" date="2018-10" db="UniProtKB">
        <authorList>
            <consortium name="EnsemblPlants"/>
        </authorList>
    </citation>
    <scope>IDENTIFICATION</scope>
</reference>
<name>A0A3B6TIK4_WHEAT</name>
<feature type="domain" description="DUF630" evidence="3">
    <location>
        <begin position="42"/>
        <end position="100"/>
    </location>
</feature>
<dbReference type="STRING" id="4565.A0A3B6TIK4"/>
<dbReference type="Gramene" id="TraesCS7D02G251500.1">
    <property type="protein sequence ID" value="TraesCS7D02G251500.1"/>
    <property type="gene ID" value="TraesCS7D02G251500"/>
</dbReference>
<keyword evidence="5" id="KW-1185">Reference proteome</keyword>
<feature type="compositionally biased region" description="Polar residues" evidence="1">
    <location>
        <begin position="180"/>
        <end position="191"/>
    </location>
</feature>
<dbReference type="EnsemblPlants" id="TraesCS7D02G251500.1">
    <property type="protein sequence ID" value="TraesCS7D02G251500.1"/>
    <property type="gene ID" value="TraesCS7D02G251500"/>
</dbReference>